<accession>E3H7N8</accession>
<feature type="binding site" evidence="6">
    <location>
        <position position="116"/>
    </location>
    <ligand>
        <name>a divalent metal cation</name>
        <dbReference type="ChEBI" id="CHEBI:60240"/>
        <label>2</label>
        <note>catalytic</note>
    </ligand>
</feature>
<dbReference type="InterPro" id="IPR001714">
    <property type="entry name" value="Pept_M24_MAP"/>
</dbReference>
<dbReference type="AlphaFoldDB" id="E3H7N8"/>
<evidence type="ECO:0000313" key="10">
    <source>
        <dbReference type="Proteomes" id="UP000006875"/>
    </source>
</evidence>
<dbReference type="STRING" id="572544.Ilyop_0834"/>
<protein>
    <recommendedName>
        <fullName evidence="6 7">Methionine aminopeptidase</fullName>
        <shortName evidence="6">MAP</shortName>
        <shortName evidence="6">MetAP</shortName>
        <ecNumber evidence="6 7">3.4.11.18</ecNumber>
    </recommendedName>
    <alternativeName>
        <fullName evidence="6">Peptidase M</fullName>
    </alternativeName>
</protein>
<comment type="caution">
    <text evidence="6">Lacks conserved residue(s) required for the propagation of feature annotation.</text>
</comment>
<dbReference type="RefSeq" id="WP_013387290.1">
    <property type="nucleotide sequence ID" value="NC_014632.1"/>
</dbReference>
<evidence type="ECO:0000256" key="4">
    <source>
        <dbReference type="ARBA" id="ARBA00022723"/>
    </source>
</evidence>
<feature type="domain" description="Peptidase M24" evidence="8">
    <location>
        <begin position="22"/>
        <end position="249"/>
    </location>
</feature>
<keyword evidence="2 6" id="KW-0031">Aminopeptidase</keyword>
<comment type="catalytic activity">
    <reaction evidence="6 7">
        <text>Release of N-terminal amino acids, preferentially methionine, from peptides and arylamides.</text>
        <dbReference type="EC" id="3.4.11.18"/>
    </reaction>
</comment>
<dbReference type="GO" id="GO:0046872">
    <property type="term" value="F:metal ion binding"/>
    <property type="evidence" value="ECO:0007669"/>
    <property type="project" value="UniProtKB-UniRule"/>
</dbReference>
<evidence type="ECO:0000256" key="3">
    <source>
        <dbReference type="ARBA" id="ARBA00022670"/>
    </source>
</evidence>
<dbReference type="KEGG" id="ipo:Ilyop_0834"/>
<dbReference type="PRINTS" id="PR00599">
    <property type="entry name" value="MAPEPTIDASE"/>
</dbReference>
<evidence type="ECO:0000256" key="5">
    <source>
        <dbReference type="ARBA" id="ARBA00022801"/>
    </source>
</evidence>
<dbReference type="Proteomes" id="UP000006875">
    <property type="component" value="Chromosome"/>
</dbReference>
<keyword evidence="3 6" id="KW-0645">Protease</keyword>
<dbReference type="GO" id="GO:0005829">
    <property type="term" value="C:cytosol"/>
    <property type="evidence" value="ECO:0007669"/>
    <property type="project" value="TreeGrafter"/>
</dbReference>
<dbReference type="PANTHER" id="PTHR43330">
    <property type="entry name" value="METHIONINE AMINOPEPTIDASE"/>
    <property type="match status" value="1"/>
</dbReference>
<evidence type="ECO:0000256" key="2">
    <source>
        <dbReference type="ARBA" id="ARBA00022438"/>
    </source>
</evidence>
<evidence type="ECO:0000256" key="7">
    <source>
        <dbReference type="RuleBase" id="RU003653"/>
    </source>
</evidence>
<feature type="binding site" evidence="6">
    <location>
        <position position="243"/>
    </location>
    <ligand>
        <name>a divalent metal cation</name>
        <dbReference type="ChEBI" id="CHEBI:60240"/>
        <label>1</label>
    </ligand>
</feature>
<comment type="cofactor">
    <cofactor evidence="6">
        <name>Co(2+)</name>
        <dbReference type="ChEBI" id="CHEBI:48828"/>
    </cofactor>
    <cofactor evidence="6">
        <name>Zn(2+)</name>
        <dbReference type="ChEBI" id="CHEBI:29105"/>
    </cofactor>
    <cofactor evidence="6">
        <name>Mn(2+)</name>
        <dbReference type="ChEBI" id="CHEBI:29035"/>
    </cofactor>
    <cofactor evidence="6">
        <name>Fe(2+)</name>
        <dbReference type="ChEBI" id="CHEBI:29033"/>
    </cofactor>
    <text evidence="6">Binds 2 divalent metal cations per subunit. Has a high-affinity and a low affinity metal-binding site. The true nature of the physiological cofactor is under debate. The enzyme is active with cobalt, zinc, manganese or divalent iron ions. Most likely, methionine aminopeptidases function as mononuclear Fe(2+)-metalloproteases under physiological conditions, and the catalytically relevant metal-binding site has been assigned to the histidine-containing high-affinity site.</text>
</comment>
<dbReference type="eggNOG" id="COG0024">
    <property type="taxonomic scope" value="Bacteria"/>
</dbReference>
<dbReference type="Pfam" id="PF00557">
    <property type="entry name" value="Peptidase_M24"/>
    <property type="match status" value="1"/>
</dbReference>
<dbReference type="EMBL" id="CP002281">
    <property type="protein sequence ID" value="ADO82620.1"/>
    <property type="molecule type" value="Genomic_DNA"/>
</dbReference>
<dbReference type="EC" id="3.4.11.18" evidence="6 7"/>
<comment type="similarity">
    <text evidence="6">Belongs to the peptidase M24A family. Methionine aminopeptidase type 1 subfamily.</text>
</comment>
<reference evidence="9 10" key="1">
    <citation type="journal article" date="2010" name="Stand. Genomic Sci.">
        <title>Complete genome sequence of Ilyobacter polytropus type strain (CuHbu1).</title>
        <authorList>
            <person name="Sikorski J."/>
            <person name="Chertkov O."/>
            <person name="Lapidus A."/>
            <person name="Nolan M."/>
            <person name="Lucas S."/>
            <person name="Del Rio T.G."/>
            <person name="Tice H."/>
            <person name="Cheng J.F."/>
            <person name="Tapia R."/>
            <person name="Han C."/>
            <person name="Goodwin L."/>
            <person name="Pitluck S."/>
            <person name="Liolios K."/>
            <person name="Ivanova N."/>
            <person name="Mavromatis K."/>
            <person name="Mikhailova N."/>
            <person name="Pati A."/>
            <person name="Chen A."/>
            <person name="Palaniappan K."/>
            <person name="Land M."/>
            <person name="Hauser L."/>
            <person name="Chang Y.J."/>
            <person name="Jeffries C.D."/>
            <person name="Brambilla E."/>
            <person name="Yasawong M."/>
            <person name="Rohde M."/>
            <person name="Pukall R."/>
            <person name="Spring S."/>
            <person name="Goker M."/>
            <person name="Woyke T."/>
            <person name="Bristow J."/>
            <person name="Eisen J.A."/>
            <person name="Markowitz V."/>
            <person name="Hugenholtz P."/>
            <person name="Kyrpides N.C."/>
            <person name="Klenk H.P."/>
        </authorList>
    </citation>
    <scope>NUCLEOTIDE SEQUENCE [LARGE SCALE GENOMIC DNA]</scope>
    <source>
        <strain evidence="10">ATCC 51220 / DSM 2926 / LMG 16218 / CuHBu1</strain>
    </source>
</reference>
<dbReference type="CDD" id="cd01086">
    <property type="entry name" value="MetAP1"/>
    <property type="match status" value="1"/>
</dbReference>
<keyword evidence="10" id="KW-1185">Reference proteome</keyword>
<evidence type="ECO:0000313" key="9">
    <source>
        <dbReference type="EMBL" id="ADO82620.1"/>
    </source>
</evidence>
<dbReference type="HOGENOM" id="CLU_015857_0_1_0"/>
<comment type="function">
    <text evidence="1 6">Removes the N-terminal methionine from nascent proteins. The N-terminal methionine is often cleaved when the second residue in the primary sequence is small and uncharged (Met-Ala-, Cys, Gly, Pro, Ser, Thr, or Val). Requires deformylation of the N(alpha)-formylated initiator methionine before it can be hydrolyzed.</text>
</comment>
<dbReference type="HAMAP" id="MF_01974">
    <property type="entry name" value="MetAP_1"/>
    <property type="match status" value="1"/>
</dbReference>
<feature type="binding site" evidence="6">
    <location>
        <position position="243"/>
    </location>
    <ligand>
        <name>a divalent metal cation</name>
        <dbReference type="ChEBI" id="CHEBI:60240"/>
        <label>2</label>
        <note>catalytic</note>
    </ligand>
</feature>
<dbReference type="SUPFAM" id="SSF55920">
    <property type="entry name" value="Creatinase/aminopeptidase"/>
    <property type="match status" value="1"/>
</dbReference>
<feature type="binding site" evidence="6">
    <location>
        <position position="212"/>
    </location>
    <ligand>
        <name>a divalent metal cation</name>
        <dbReference type="ChEBI" id="CHEBI:60240"/>
        <label>2</label>
        <note>catalytic</note>
    </ligand>
</feature>
<evidence type="ECO:0000256" key="1">
    <source>
        <dbReference type="ARBA" id="ARBA00002521"/>
    </source>
</evidence>
<feature type="binding site" evidence="6">
    <location>
        <position position="88"/>
    </location>
    <ligand>
        <name>substrate</name>
    </ligand>
</feature>
<dbReference type="InterPro" id="IPR002467">
    <property type="entry name" value="Pept_M24A_MAP1"/>
</dbReference>
<dbReference type="PANTHER" id="PTHR43330:SF17">
    <property type="entry name" value="METHIONINE AMINOPEPTIDASE"/>
    <property type="match status" value="1"/>
</dbReference>
<dbReference type="GO" id="GO:0004239">
    <property type="term" value="F:initiator methionyl aminopeptidase activity"/>
    <property type="evidence" value="ECO:0007669"/>
    <property type="project" value="UniProtKB-UniRule"/>
</dbReference>
<name>E3H7N8_ILYPC</name>
<feature type="binding site" evidence="6">
    <location>
        <position position="179"/>
    </location>
    <ligand>
        <name>a divalent metal cation</name>
        <dbReference type="ChEBI" id="CHEBI:60240"/>
        <label>2</label>
        <note>catalytic</note>
    </ligand>
</feature>
<feature type="binding site" evidence="6">
    <location>
        <position position="116"/>
    </location>
    <ligand>
        <name>a divalent metal cation</name>
        <dbReference type="ChEBI" id="CHEBI:60240"/>
        <label>1</label>
    </ligand>
</feature>
<dbReference type="InterPro" id="IPR036005">
    <property type="entry name" value="Creatinase/aminopeptidase-like"/>
</dbReference>
<dbReference type="NCBIfam" id="TIGR00500">
    <property type="entry name" value="met_pdase_I"/>
    <property type="match status" value="1"/>
</dbReference>
<gene>
    <name evidence="6" type="primary">map</name>
    <name evidence="9" type="ordered locus">Ilyop_0834</name>
</gene>
<keyword evidence="5 6" id="KW-0378">Hydrolase</keyword>
<dbReference type="Gene3D" id="3.90.230.10">
    <property type="entry name" value="Creatinase/methionine aminopeptidase superfamily"/>
    <property type="match status" value="1"/>
</dbReference>
<keyword evidence="4 6" id="KW-0479">Metal-binding</keyword>
<feature type="binding site" evidence="6">
    <location>
        <position position="105"/>
    </location>
    <ligand>
        <name>a divalent metal cation</name>
        <dbReference type="ChEBI" id="CHEBI:60240"/>
        <label>1</label>
    </ligand>
</feature>
<sequence>MESNKNIGRYELIILKSEKEIEIMREAGRIVAECHGLIKKMIKPGVTTLEIDEMVEKYIREKGAIPSFKGYHGFPFSTCAAPNDVICHGMPNNVPLKEGDVITIDIGALYNGFHGDSAWSYAVGEVRQEIKDLMETTLEALHKGIEQAVEGNCIGDIGNAIEKYVRPKGYGIVVGFAGHGVGSTLWEEPEILHVGEAKTGPKLKNGMTIAIEPMITLGHWKAKIDSDGWTARTIDGSVCVQYEHSIAITPEGPKILTTL</sequence>
<comment type="subunit">
    <text evidence="6">Monomer.</text>
</comment>
<evidence type="ECO:0000259" key="8">
    <source>
        <dbReference type="Pfam" id="PF00557"/>
    </source>
</evidence>
<organism evidence="9 10">
    <name type="scientific">Ilyobacter polytropus (strain ATCC 51220 / DSM 2926 / LMG 16218 / CuHBu1)</name>
    <dbReference type="NCBI Taxonomy" id="572544"/>
    <lineage>
        <taxon>Bacteria</taxon>
        <taxon>Fusobacteriati</taxon>
        <taxon>Fusobacteriota</taxon>
        <taxon>Fusobacteriia</taxon>
        <taxon>Fusobacteriales</taxon>
        <taxon>Fusobacteriaceae</taxon>
        <taxon>Ilyobacter</taxon>
    </lineage>
</organism>
<proteinExistence type="inferred from homology"/>
<dbReference type="InterPro" id="IPR000994">
    <property type="entry name" value="Pept_M24"/>
</dbReference>
<dbReference type="GO" id="GO:0006508">
    <property type="term" value="P:proteolysis"/>
    <property type="evidence" value="ECO:0007669"/>
    <property type="project" value="UniProtKB-KW"/>
</dbReference>
<dbReference type="GO" id="GO:0070006">
    <property type="term" value="F:metalloaminopeptidase activity"/>
    <property type="evidence" value="ECO:0007669"/>
    <property type="project" value="UniProtKB-UniRule"/>
</dbReference>
<evidence type="ECO:0000256" key="6">
    <source>
        <dbReference type="HAMAP-Rule" id="MF_01974"/>
    </source>
</evidence>